<organism evidence="3 4">
    <name type="scientific">Coptotermes formosanus</name>
    <name type="common">Formosan subterranean termite</name>
    <dbReference type="NCBI Taxonomy" id="36987"/>
    <lineage>
        <taxon>Eukaryota</taxon>
        <taxon>Metazoa</taxon>
        <taxon>Ecdysozoa</taxon>
        <taxon>Arthropoda</taxon>
        <taxon>Hexapoda</taxon>
        <taxon>Insecta</taxon>
        <taxon>Pterygota</taxon>
        <taxon>Neoptera</taxon>
        <taxon>Polyneoptera</taxon>
        <taxon>Dictyoptera</taxon>
        <taxon>Blattodea</taxon>
        <taxon>Blattoidea</taxon>
        <taxon>Termitoidae</taxon>
        <taxon>Rhinotermitidae</taxon>
        <taxon>Coptotermes</taxon>
    </lineage>
</organism>
<dbReference type="PANTHER" id="PTHR21386">
    <property type="entry name" value="INSCUTEABLE"/>
    <property type="match status" value="1"/>
</dbReference>
<gene>
    <name evidence="3" type="ORF">Cfor_06963</name>
</gene>
<evidence type="ECO:0000259" key="2">
    <source>
        <dbReference type="Pfam" id="PF19427"/>
    </source>
</evidence>
<feature type="region of interest" description="Disordered" evidence="1">
    <location>
        <begin position="423"/>
        <end position="558"/>
    </location>
</feature>
<dbReference type="Proteomes" id="UP000502823">
    <property type="component" value="Unassembled WGS sequence"/>
</dbReference>
<dbReference type="SUPFAM" id="SSF48371">
    <property type="entry name" value="ARM repeat"/>
    <property type="match status" value="1"/>
</dbReference>
<dbReference type="CDD" id="cd21966">
    <property type="entry name" value="INSC_LBD"/>
    <property type="match status" value="1"/>
</dbReference>
<sequence length="1054" mass="115250">MADGSLRHFTYQPIRTTTKIPPLPPRPPPTLRYDEPSEFIQVVDITMEFLSTHLALHCNACRQFVEAAAKNFLNGKSVMGEFRRSRSKVWWSNYAEEDTEEDRIVSWEGAGHVLSPRGSSSSPSSSHKSQDSGFSDSEASSTPASGGESFKPSPLASQETDHNVSPAQDPQEVIGEDCECTKPENTIPEGSSYVRPKSPAIKLKGQLFSQCVCLRRTSQNDTRESTTVNVYEHRTNATESPHRNVDCSTQLPVKKLREKFLHDFISLNQADCPYKSPTDKPASALRTEKLTRHKLHQPSSEDCAVAETGDVSEQYLPQRQDSKEVPINEASSTPDECVNSALNAGEKKIQNRPQSSLNRSVPVPTIRTPQRNQNESPSKSVGESPIASPRSLKNEFLSHSECNTSKLSPSRQLEERLNHLHLLPKQTEESQNLSLQTVTSPGTSSNQRTPSVSPRRPNNLPHQSSEGEHTTGSPKGSSSHGEVQSVKPVSSELLEHLGSPTHTSTPKTTSVAETPSKLLVTPNRPLRSPNSGKKHGRPVNLLNNFNSGLHAEGPSPDRNPVQHWLGELAALYEPECMTTLQSKSLAVDLSHQVAMMAAAATNTVKILQDGTRLISTEFAKLCQQLDYGKMEHVGPLVQSLVGLVTEFLREHCSQQEEDGKESEAKKNLTEVCDQLRLTAAKQPPSTEQLTSEITELGNKFTRIVDNILIRHISVLVGVLEEPTSDMALRSALSSLIALGLEGPHLSRLVAHCSGVRALLTICLESRSSSIRTAALRALATVCCVVEAIRQLEQAGGVEIISEILSEHTRPEPEVSEAAAVLAQITAPWVEDNHTVHGLSEQLSSLVHSLTRLAATTASCETLLLSAAALANLTFMEPRTVWPLLEEGTAGKLLQAVKRRGPKVSVFLQEQAATVIANMAAVPESRPHLAEQRAVVALLCFLQIRHSPLQRAPEIAAAERVQQKSAIALSRLCSDPTVAAQVVELQGVNRLVRLCKEERERNHSDGVLVACLAALRKISANCGTKVIEDLDAMELVEPRLLDSFLIYSSRQESYV</sequence>
<dbReference type="InterPro" id="IPR000225">
    <property type="entry name" value="Armadillo"/>
</dbReference>
<feature type="compositionally biased region" description="Polar residues" evidence="1">
    <location>
        <begin position="460"/>
        <end position="482"/>
    </location>
</feature>
<feature type="compositionally biased region" description="Polar residues" evidence="1">
    <location>
        <begin position="429"/>
        <end position="452"/>
    </location>
</feature>
<feature type="compositionally biased region" description="Polar residues" evidence="1">
    <location>
        <begin position="155"/>
        <end position="168"/>
    </location>
</feature>
<evidence type="ECO:0000313" key="4">
    <source>
        <dbReference type="Proteomes" id="UP000502823"/>
    </source>
</evidence>
<dbReference type="Pfam" id="PF19427">
    <property type="entry name" value="Insc_C"/>
    <property type="match status" value="1"/>
</dbReference>
<keyword evidence="4" id="KW-1185">Reference proteome</keyword>
<dbReference type="GO" id="GO:0008093">
    <property type="term" value="F:cytoskeletal anchor activity"/>
    <property type="evidence" value="ECO:0007669"/>
    <property type="project" value="TreeGrafter"/>
</dbReference>
<dbReference type="GO" id="GO:0008356">
    <property type="term" value="P:asymmetric cell division"/>
    <property type="evidence" value="ECO:0007669"/>
    <property type="project" value="InterPro"/>
</dbReference>
<feature type="compositionally biased region" description="Polar residues" evidence="1">
    <location>
        <begin position="367"/>
        <end position="381"/>
    </location>
</feature>
<dbReference type="PANTHER" id="PTHR21386:SF0">
    <property type="entry name" value="PROTEIN INSCUTEABLE HOMOLOG"/>
    <property type="match status" value="1"/>
</dbReference>
<feature type="region of interest" description="Disordered" evidence="1">
    <location>
        <begin position="314"/>
        <end position="388"/>
    </location>
</feature>
<accession>A0A6L2PZQ3</accession>
<dbReference type="InterPro" id="IPR016024">
    <property type="entry name" value="ARM-type_fold"/>
</dbReference>
<dbReference type="GO" id="GO:0009786">
    <property type="term" value="P:regulation of asymmetric cell division"/>
    <property type="evidence" value="ECO:0007669"/>
    <property type="project" value="TreeGrafter"/>
</dbReference>
<feature type="domain" description="Protein inscuteable homologue C-terminal" evidence="2">
    <location>
        <begin position="613"/>
        <end position="1054"/>
    </location>
</feature>
<dbReference type="InterPro" id="IPR038205">
    <property type="entry name" value="INSC_LBD_sf"/>
</dbReference>
<dbReference type="InterPro" id="IPR011989">
    <property type="entry name" value="ARM-like"/>
</dbReference>
<dbReference type="OrthoDB" id="5796379at2759"/>
<dbReference type="Gene3D" id="6.20.200.10">
    <property type="entry name" value="Inscuteable LGN-binding domain"/>
    <property type="match status" value="1"/>
</dbReference>
<protein>
    <recommendedName>
        <fullName evidence="2">Protein inscuteable homologue C-terminal domain-containing protein</fullName>
    </recommendedName>
</protein>
<dbReference type="InterPro" id="IPR039921">
    <property type="entry name" value="Inscuteable"/>
</dbReference>
<dbReference type="GO" id="GO:0045176">
    <property type="term" value="P:apical protein localization"/>
    <property type="evidence" value="ECO:0007669"/>
    <property type="project" value="TreeGrafter"/>
</dbReference>
<dbReference type="GO" id="GO:0000132">
    <property type="term" value="P:establishment of mitotic spindle orientation"/>
    <property type="evidence" value="ECO:0007669"/>
    <property type="project" value="TreeGrafter"/>
</dbReference>
<feature type="region of interest" description="Disordered" evidence="1">
    <location>
        <begin position="111"/>
        <end position="171"/>
    </location>
</feature>
<reference evidence="4" key="1">
    <citation type="submission" date="2020-01" db="EMBL/GenBank/DDBJ databases">
        <title>Draft genome sequence of the Termite Coptotermes fromosanus.</title>
        <authorList>
            <person name="Itakura S."/>
            <person name="Yosikawa Y."/>
            <person name="Umezawa K."/>
        </authorList>
    </citation>
    <scope>NUCLEOTIDE SEQUENCE [LARGE SCALE GENOMIC DNA]</scope>
</reference>
<dbReference type="AlphaFoldDB" id="A0A6L2PZQ3"/>
<dbReference type="InParanoid" id="A0A6L2PZQ3"/>
<evidence type="ECO:0000256" key="1">
    <source>
        <dbReference type="SAM" id="MobiDB-lite"/>
    </source>
</evidence>
<dbReference type="GO" id="GO:0045179">
    <property type="term" value="C:apical cortex"/>
    <property type="evidence" value="ECO:0007669"/>
    <property type="project" value="TreeGrafter"/>
</dbReference>
<comment type="caution">
    <text evidence="3">The sequence shown here is derived from an EMBL/GenBank/DDBJ whole genome shotgun (WGS) entry which is preliminary data.</text>
</comment>
<dbReference type="Gene3D" id="1.25.10.10">
    <property type="entry name" value="Leucine-rich Repeat Variant"/>
    <property type="match status" value="1"/>
</dbReference>
<feature type="compositionally biased region" description="Low complexity" evidence="1">
    <location>
        <begin position="115"/>
        <end position="127"/>
    </location>
</feature>
<dbReference type="EMBL" id="BLKM01000713">
    <property type="protein sequence ID" value="GFG37724.1"/>
    <property type="molecule type" value="Genomic_DNA"/>
</dbReference>
<proteinExistence type="predicted"/>
<feature type="compositionally biased region" description="Low complexity" evidence="1">
    <location>
        <begin position="499"/>
        <end position="510"/>
    </location>
</feature>
<name>A0A6L2PZQ3_COPFO</name>
<dbReference type="SMART" id="SM00185">
    <property type="entry name" value="ARM"/>
    <property type="match status" value="3"/>
</dbReference>
<dbReference type="InterPro" id="IPR045789">
    <property type="entry name" value="Insc_C"/>
</dbReference>
<evidence type="ECO:0000313" key="3">
    <source>
        <dbReference type="EMBL" id="GFG37724.1"/>
    </source>
</evidence>
<feature type="compositionally biased region" description="Polar residues" evidence="1">
    <location>
        <begin position="133"/>
        <end position="144"/>
    </location>
</feature>